<gene>
    <name evidence="2" type="ORF">ACFO0N_06225</name>
</gene>
<accession>A0ABD5P9F2</accession>
<reference evidence="2 3" key="1">
    <citation type="journal article" date="2019" name="Int. J. Syst. Evol. Microbiol.">
        <title>The Global Catalogue of Microorganisms (GCM) 10K type strain sequencing project: providing services to taxonomists for standard genome sequencing and annotation.</title>
        <authorList>
            <consortium name="The Broad Institute Genomics Platform"/>
            <consortium name="The Broad Institute Genome Sequencing Center for Infectious Disease"/>
            <person name="Wu L."/>
            <person name="Ma J."/>
        </authorList>
    </citation>
    <scope>NUCLEOTIDE SEQUENCE [LARGE SCALE GENOMIC DNA]</scope>
    <source>
        <strain evidence="2 3">CGMCC 1.12553</strain>
    </source>
</reference>
<organism evidence="2 3">
    <name type="scientific">Halobium salinum</name>
    <dbReference type="NCBI Taxonomy" id="1364940"/>
    <lineage>
        <taxon>Archaea</taxon>
        <taxon>Methanobacteriati</taxon>
        <taxon>Methanobacteriota</taxon>
        <taxon>Stenosarchaea group</taxon>
        <taxon>Halobacteria</taxon>
        <taxon>Halobacteriales</taxon>
        <taxon>Haloferacaceae</taxon>
        <taxon>Halobium</taxon>
    </lineage>
</organism>
<evidence type="ECO:0008006" key="4">
    <source>
        <dbReference type="Google" id="ProtNLM"/>
    </source>
</evidence>
<name>A0ABD5P9F2_9EURY</name>
<dbReference type="Proteomes" id="UP001595921">
    <property type="component" value="Unassembled WGS sequence"/>
</dbReference>
<comment type="caution">
    <text evidence="2">The sequence shown here is derived from an EMBL/GenBank/DDBJ whole genome shotgun (WGS) entry which is preliminary data.</text>
</comment>
<keyword evidence="1" id="KW-1133">Transmembrane helix</keyword>
<dbReference type="RefSeq" id="WP_267622146.1">
    <property type="nucleotide sequence ID" value="NZ_JAODIW010000006.1"/>
</dbReference>
<keyword evidence="1" id="KW-0812">Transmembrane</keyword>
<evidence type="ECO:0000256" key="1">
    <source>
        <dbReference type="SAM" id="Phobius"/>
    </source>
</evidence>
<dbReference type="EMBL" id="JBHSDS010000003">
    <property type="protein sequence ID" value="MFC4357547.1"/>
    <property type="molecule type" value="Genomic_DNA"/>
</dbReference>
<feature type="transmembrane region" description="Helical" evidence="1">
    <location>
        <begin position="83"/>
        <end position="103"/>
    </location>
</feature>
<protein>
    <recommendedName>
        <fullName evidence="4">DUF1461 domain-containing protein</fullName>
    </recommendedName>
</protein>
<keyword evidence="1" id="KW-0472">Membrane</keyword>
<proteinExistence type="predicted"/>
<dbReference type="AlphaFoldDB" id="A0ABD5P9F2"/>
<evidence type="ECO:0000313" key="2">
    <source>
        <dbReference type="EMBL" id="MFC4357547.1"/>
    </source>
</evidence>
<sequence length="120" mass="13444">MSQGIAHFALGAALTALVVAFLLPFVPYPRTVTLAGGGWALVPDAPHLVESPTMEALHDSAWADLFWFHRALDRWDVSDSTEVAALFVAALLFATLVAEYRTYRWQTRHRRRSHVDETPQ</sequence>
<keyword evidence="3" id="KW-1185">Reference proteome</keyword>
<evidence type="ECO:0000313" key="3">
    <source>
        <dbReference type="Proteomes" id="UP001595921"/>
    </source>
</evidence>